<name>A0A0F9NYY0_9ZZZZ</name>
<sequence>MIKIRKFNESLSKVVFHNTYIERLYNILLSNTFYLTSNLGTDSDKLQKGFYYFSVSRIKFGGYAHSMGESDHVNIVLDGDKFNQRYKGGPVDYWGREMRTGKDMPFEYQMRNDENEERIFSDDSEIPNAMSYIIEIHISMSGFK</sequence>
<dbReference type="AlphaFoldDB" id="A0A0F9NYY0"/>
<dbReference type="EMBL" id="LAZR01006189">
    <property type="protein sequence ID" value="KKM94050.1"/>
    <property type="molecule type" value="Genomic_DNA"/>
</dbReference>
<organism evidence="1">
    <name type="scientific">marine sediment metagenome</name>
    <dbReference type="NCBI Taxonomy" id="412755"/>
    <lineage>
        <taxon>unclassified sequences</taxon>
        <taxon>metagenomes</taxon>
        <taxon>ecological metagenomes</taxon>
    </lineage>
</organism>
<gene>
    <name evidence="1" type="ORF">LCGC14_1202300</name>
</gene>
<comment type="caution">
    <text evidence="1">The sequence shown here is derived from an EMBL/GenBank/DDBJ whole genome shotgun (WGS) entry which is preliminary data.</text>
</comment>
<accession>A0A0F9NYY0</accession>
<evidence type="ECO:0000313" key="1">
    <source>
        <dbReference type="EMBL" id="KKM94050.1"/>
    </source>
</evidence>
<protein>
    <submittedName>
        <fullName evidence="1">Uncharacterized protein</fullName>
    </submittedName>
</protein>
<proteinExistence type="predicted"/>
<feature type="non-terminal residue" evidence="1">
    <location>
        <position position="144"/>
    </location>
</feature>
<reference evidence="1" key="1">
    <citation type="journal article" date="2015" name="Nature">
        <title>Complex archaea that bridge the gap between prokaryotes and eukaryotes.</title>
        <authorList>
            <person name="Spang A."/>
            <person name="Saw J.H."/>
            <person name="Jorgensen S.L."/>
            <person name="Zaremba-Niedzwiedzka K."/>
            <person name="Martijn J."/>
            <person name="Lind A.E."/>
            <person name="van Eijk R."/>
            <person name="Schleper C."/>
            <person name="Guy L."/>
            <person name="Ettema T.J."/>
        </authorList>
    </citation>
    <scope>NUCLEOTIDE SEQUENCE</scope>
</reference>